<evidence type="ECO:0000256" key="1">
    <source>
        <dbReference type="SAM" id="MobiDB-lite"/>
    </source>
</evidence>
<dbReference type="Pfam" id="PF04402">
    <property type="entry name" value="SIMPL"/>
    <property type="match status" value="1"/>
</dbReference>
<reference evidence="3 4" key="1">
    <citation type="submission" date="2019-02" db="EMBL/GenBank/DDBJ databases">
        <title>Deep-cultivation of Planctomycetes and their phenomic and genomic characterization uncovers novel biology.</title>
        <authorList>
            <person name="Wiegand S."/>
            <person name="Jogler M."/>
            <person name="Boedeker C."/>
            <person name="Pinto D."/>
            <person name="Vollmers J."/>
            <person name="Rivas-Marin E."/>
            <person name="Kohn T."/>
            <person name="Peeters S.H."/>
            <person name="Heuer A."/>
            <person name="Rast P."/>
            <person name="Oberbeckmann S."/>
            <person name="Bunk B."/>
            <person name="Jeske O."/>
            <person name="Meyerdierks A."/>
            <person name="Storesund J.E."/>
            <person name="Kallscheuer N."/>
            <person name="Luecker S."/>
            <person name="Lage O.M."/>
            <person name="Pohl T."/>
            <person name="Merkel B.J."/>
            <person name="Hornburger P."/>
            <person name="Mueller R.-W."/>
            <person name="Bruemmer F."/>
            <person name="Labrenz M."/>
            <person name="Spormann A.M."/>
            <person name="Op den Camp H."/>
            <person name="Overmann J."/>
            <person name="Amann R."/>
            <person name="Jetten M.S.M."/>
            <person name="Mascher T."/>
            <person name="Medema M.H."/>
            <person name="Devos D.P."/>
            <person name="Kaster A.-K."/>
            <person name="Ovreas L."/>
            <person name="Rohde M."/>
            <person name="Galperin M.Y."/>
            <person name="Jogler C."/>
        </authorList>
    </citation>
    <scope>NUCLEOTIDE SEQUENCE [LARGE SCALE GENOMIC DNA]</scope>
    <source>
        <strain evidence="3 4">Pla85_3_4</strain>
    </source>
</reference>
<evidence type="ECO:0000313" key="4">
    <source>
        <dbReference type="Proteomes" id="UP000317648"/>
    </source>
</evidence>
<dbReference type="Gene3D" id="3.30.70.2970">
    <property type="entry name" value="Protein of unknown function (DUF541), domain 2"/>
    <property type="match status" value="1"/>
</dbReference>
<feature type="region of interest" description="Disordered" evidence="1">
    <location>
        <begin position="311"/>
        <end position="333"/>
    </location>
</feature>
<evidence type="ECO:0000313" key="3">
    <source>
        <dbReference type="EMBL" id="QDU95843.1"/>
    </source>
</evidence>
<dbReference type="InterPro" id="IPR007497">
    <property type="entry name" value="SIMPL/DUF541"/>
</dbReference>
<feature type="signal peptide" evidence="2">
    <location>
        <begin position="1"/>
        <end position="32"/>
    </location>
</feature>
<organism evidence="3 4">
    <name type="scientific">Lignipirellula cremea</name>
    <dbReference type="NCBI Taxonomy" id="2528010"/>
    <lineage>
        <taxon>Bacteria</taxon>
        <taxon>Pseudomonadati</taxon>
        <taxon>Planctomycetota</taxon>
        <taxon>Planctomycetia</taxon>
        <taxon>Pirellulales</taxon>
        <taxon>Pirellulaceae</taxon>
        <taxon>Lignipirellula</taxon>
    </lineage>
</organism>
<accession>A0A518DVJ0</accession>
<proteinExistence type="predicted"/>
<evidence type="ECO:0000256" key="2">
    <source>
        <dbReference type="SAM" id="SignalP"/>
    </source>
</evidence>
<dbReference type="OrthoDB" id="1228710at2"/>
<keyword evidence="2" id="KW-0732">Signal</keyword>
<dbReference type="RefSeq" id="WP_145054533.1">
    <property type="nucleotide sequence ID" value="NZ_CP036433.1"/>
</dbReference>
<dbReference type="GO" id="GO:0006974">
    <property type="term" value="P:DNA damage response"/>
    <property type="evidence" value="ECO:0007669"/>
    <property type="project" value="TreeGrafter"/>
</dbReference>
<feature type="chain" id="PRO_5022230533" evidence="2">
    <location>
        <begin position="33"/>
        <end position="333"/>
    </location>
</feature>
<dbReference type="Gene3D" id="3.30.110.170">
    <property type="entry name" value="Protein of unknown function (DUF541), domain 1"/>
    <property type="match status" value="1"/>
</dbReference>
<dbReference type="Proteomes" id="UP000317648">
    <property type="component" value="Chromosome"/>
</dbReference>
<gene>
    <name evidence="3" type="ORF">Pla8534_36620</name>
</gene>
<dbReference type="InterPro" id="IPR052022">
    <property type="entry name" value="26kDa_periplasmic_antigen"/>
</dbReference>
<dbReference type="KEGG" id="lcre:Pla8534_36620"/>
<dbReference type="EMBL" id="CP036433">
    <property type="protein sequence ID" value="QDU95843.1"/>
    <property type="molecule type" value="Genomic_DNA"/>
</dbReference>
<sequence precursor="true">MFAVPRSIRPVLFLCAYLILAVTTVPVQPAVAQGGGGYAPAAGGYTSSTDSGLTRWSNSEPLSTTEATSHIAIDGVAERRLMPDQIRLVMAVATEAETLAECRQTNAKLIADVLKSWTDNGTPRDKIVTDFISVTPRYAWRNELRDNEPVRVQQRDGFRMLTNLHIAIASEEAAMDAVERAFACGVTEIVTFEYGSSRINAAKEEARAAALAAAQKKADQLLAVFAERPPVINVQEKTAVFLPQQLYTTYQNILEEDIEYNSRDKPRIKAYRPRMRFYHGLAVEADDRPAQIPLQPEIVITSTVRLYFRSPAAAGSPNPVARPDFPRSLEQAP</sequence>
<dbReference type="AlphaFoldDB" id="A0A518DVJ0"/>
<dbReference type="PANTHER" id="PTHR34387">
    <property type="entry name" value="SLR1258 PROTEIN"/>
    <property type="match status" value="1"/>
</dbReference>
<dbReference type="PANTHER" id="PTHR34387:SF2">
    <property type="entry name" value="SLR1258 PROTEIN"/>
    <property type="match status" value="1"/>
</dbReference>
<protein>
    <submittedName>
        <fullName evidence="3">Oxidative stress defense protein</fullName>
    </submittedName>
</protein>
<name>A0A518DVJ0_9BACT</name>
<keyword evidence="4" id="KW-1185">Reference proteome</keyword>